<dbReference type="GO" id="GO:0031509">
    <property type="term" value="P:subtelomeric heterochromatin formation"/>
    <property type="evidence" value="ECO:0007669"/>
    <property type="project" value="InterPro"/>
</dbReference>
<evidence type="ECO:0000313" key="20">
    <source>
        <dbReference type="Proteomes" id="UP000014074"/>
    </source>
</evidence>
<dbReference type="GO" id="GO:0000786">
    <property type="term" value="C:nucleosome"/>
    <property type="evidence" value="ECO:0007669"/>
    <property type="project" value="InterPro"/>
</dbReference>
<evidence type="ECO:0000256" key="10">
    <source>
        <dbReference type="ARBA" id="ARBA00023015"/>
    </source>
</evidence>
<keyword evidence="11 15" id="KW-0804">Transcription</keyword>
<dbReference type="Gene3D" id="3.40.50.150">
    <property type="entry name" value="Vaccinia Virus protein VP39"/>
    <property type="match status" value="1"/>
</dbReference>
<dbReference type="KEGG" id="tmn:UCRPA7_5322"/>
<feature type="region of interest" description="Disordered" evidence="17">
    <location>
        <begin position="19"/>
        <end position="181"/>
    </location>
</feature>
<evidence type="ECO:0000256" key="2">
    <source>
        <dbReference type="ARBA" id="ARBA00004123"/>
    </source>
</evidence>
<evidence type="ECO:0000256" key="11">
    <source>
        <dbReference type="ARBA" id="ARBA00023163"/>
    </source>
</evidence>
<keyword evidence="9 15" id="KW-0156">Chromatin regulator</keyword>
<keyword evidence="8" id="KW-0677">Repeat</keyword>
<dbReference type="RefSeq" id="XP_007916060.1">
    <property type="nucleotide sequence ID" value="XM_007917869.1"/>
</dbReference>
<evidence type="ECO:0000256" key="5">
    <source>
        <dbReference type="ARBA" id="ARBA00022603"/>
    </source>
</evidence>
<evidence type="ECO:0000256" key="3">
    <source>
        <dbReference type="ARBA" id="ARBA00012190"/>
    </source>
</evidence>
<dbReference type="eggNOG" id="KOG3924">
    <property type="taxonomic scope" value="Eukaryota"/>
</dbReference>
<dbReference type="GO" id="GO:0000781">
    <property type="term" value="C:chromosome, telomeric region"/>
    <property type="evidence" value="ECO:0007669"/>
    <property type="project" value="GOC"/>
</dbReference>
<evidence type="ECO:0000256" key="17">
    <source>
        <dbReference type="SAM" id="MobiDB-lite"/>
    </source>
</evidence>
<comment type="function">
    <text evidence="1 15">Histone methyltransferase that specifically trimethylates histone H3 to form H3K79me3. This methylation is required for telomere silencing and for the pachytene checkpoint during the meiotic cell cycle by allowing the recruitment of RAD9 to double strand breaks. Nucleosomes are preferred as substrate compared to free histone.</text>
</comment>
<keyword evidence="10 15" id="KW-0805">Transcription regulation</keyword>
<name>R8BIH7_PHAM7</name>
<dbReference type="Pfam" id="PF08123">
    <property type="entry name" value="DOT1"/>
    <property type="match status" value="1"/>
</dbReference>
<dbReference type="EC" id="2.1.1.360" evidence="3 15"/>
<dbReference type="PIRSF" id="PIRSF017570">
    <property type="entry name" value="Histone_H3-K79_MeTrfase"/>
    <property type="match status" value="1"/>
</dbReference>
<feature type="binding site" evidence="16">
    <location>
        <begin position="377"/>
        <end position="380"/>
    </location>
    <ligand>
        <name>S-adenosyl-L-methionine</name>
        <dbReference type="ChEBI" id="CHEBI:59789"/>
    </ligand>
</feature>
<dbReference type="OrthoDB" id="443402at2759"/>
<dbReference type="CDD" id="cd02440">
    <property type="entry name" value="AdoMet_MTases"/>
    <property type="match status" value="1"/>
</dbReference>
<evidence type="ECO:0000256" key="12">
    <source>
        <dbReference type="ARBA" id="ARBA00023242"/>
    </source>
</evidence>
<evidence type="ECO:0000259" key="18">
    <source>
        <dbReference type="PROSITE" id="PS51569"/>
    </source>
</evidence>
<accession>R8BIH7</accession>
<evidence type="ECO:0000256" key="9">
    <source>
        <dbReference type="ARBA" id="ARBA00022853"/>
    </source>
</evidence>
<dbReference type="GO" id="GO:0032259">
    <property type="term" value="P:methylation"/>
    <property type="evidence" value="ECO:0007669"/>
    <property type="project" value="UniProtKB-KW"/>
</dbReference>
<evidence type="ECO:0000256" key="13">
    <source>
        <dbReference type="ARBA" id="ARBA00029821"/>
    </source>
</evidence>
<dbReference type="SUPFAM" id="SSF53335">
    <property type="entry name" value="S-adenosyl-L-methionine-dependent methyltransferases"/>
    <property type="match status" value="1"/>
</dbReference>
<dbReference type="GO" id="GO:0006281">
    <property type="term" value="P:DNA repair"/>
    <property type="evidence" value="ECO:0007669"/>
    <property type="project" value="InterPro"/>
</dbReference>
<gene>
    <name evidence="19" type="ORF">UCRPA7_5322</name>
</gene>
<dbReference type="PROSITE" id="PS51569">
    <property type="entry name" value="DOT1"/>
    <property type="match status" value="1"/>
</dbReference>
<evidence type="ECO:0000256" key="16">
    <source>
        <dbReference type="PIRSR" id="PIRSR017570-1"/>
    </source>
</evidence>
<dbReference type="InterPro" id="IPR021162">
    <property type="entry name" value="Dot1"/>
</dbReference>
<keyword evidence="12 15" id="KW-0539">Nucleus</keyword>
<evidence type="ECO:0000313" key="19">
    <source>
        <dbReference type="EMBL" id="EON99133.1"/>
    </source>
</evidence>
<feature type="compositionally biased region" description="Low complexity" evidence="17">
    <location>
        <begin position="54"/>
        <end position="79"/>
    </location>
</feature>
<reference evidence="20" key="1">
    <citation type="journal article" date="2013" name="Genome Announc.">
        <title>Draft genome sequence of the ascomycete Phaeoacremonium aleophilum strain UCR-PA7, a causal agent of the esca disease complex in grapevines.</title>
        <authorList>
            <person name="Blanco-Ulate B."/>
            <person name="Rolshausen P."/>
            <person name="Cantu D."/>
        </authorList>
    </citation>
    <scope>NUCLEOTIDE SEQUENCE [LARGE SCALE GENOMIC DNA]</scope>
    <source>
        <strain evidence="20">UCR-PA7</strain>
    </source>
</reference>
<evidence type="ECO:0000256" key="6">
    <source>
        <dbReference type="ARBA" id="ARBA00022679"/>
    </source>
</evidence>
<evidence type="ECO:0000256" key="8">
    <source>
        <dbReference type="ARBA" id="ARBA00022737"/>
    </source>
</evidence>
<keyword evidence="20" id="KW-1185">Reference proteome</keyword>
<dbReference type="GeneID" id="19325865"/>
<organism evidence="19 20">
    <name type="scientific">Phaeoacremonium minimum (strain UCR-PA7)</name>
    <name type="common">Esca disease fungus</name>
    <name type="synonym">Togninia minima</name>
    <dbReference type="NCBI Taxonomy" id="1286976"/>
    <lineage>
        <taxon>Eukaryota</taxon>
        <taxon>Fungi</taxon>
        <taxon>Dikarya</taxon>
        <taxon>Ascomycota</taxon>
        <taxon>Pezizomycotina</taxon>
        <taxon>Sordariomycetes</taxon>
        <taxon>Sordariomycetidae</taxon>
        <taxon>Togniniales</taxon>
        <taxon>Togniniaceae</taxon>
        <taxon>Phaeoacremonium</taxon>
    </lineage>
</organism>
<feature type="domain" description="DOT1" evidence="18">
    <location>
        <begin position="241"/>
        <end position="560"/>
    </location>
</feature>
<dbReference type="GO" id="GO:0042393">
    <property type="term" value="F:histone binding"/>
    <property type="evidence" value="ECO:0007669"/>
    <property type="project" value="InterPro"/>
</dbReference>
<dbReference type="GO" id="GO:0005634">
    <property type="term" value="C:nucleus"/>
    <property type="evidence" value="ECO:0007669"/>
    <property type="project" value="UniProtKB-SubCell"/>
</dbReference>
<keyword evidence="7 15" id="KW-0949">S-adenosyl-L-methionine</keyword>
<feature type="binding site" evidence="16">
    <location>
        <begin position="401"/>
        <end position="410"/>
    </location>
    <ligand>
        <name>S-adenosyl-L-methionine</name>
        <dbReference type="ChEBI" id="CHEBI:59789"/>
    </ligand>
</feature>
<evidence type="ECO:0000256" key="15">
    <source>
        <dbReference type="PIRNR" id="PIRNR017570"/>
    </source>
</evidence>
<feature type="compositionally biased region" description="Acidic residues" evidence="17">
    <location>
        <begin position="139"/>
        <end position="153"/>
    </location>
</feature>
<comment type="catalytic activity">
    <reaction evidence="14 15">
        <text>L-lysyl(79)-[histone H3] + 3 S-adenosyl-L-methionine = N(6),N(6),N(6)-trimethyl-L-lysyl(79)-[histone H3] + 3 S-adenosyl-L-homocysteine + 3 H(+)</text>
        <dbReference type="Rhea" id="RHEA:60328"/>
        <dbReference type="Rhea" id="RHEA-COMP:15549"/>
        <dbReference type="Rhea" id="RHEA-COMP:15552"/>
        <dbReference type="ChEBI" id="CHEBI:15378"/>
        <dbReference type="ChEBI" id="CHEBI:29969"/>
        <dbReference type="ChEBI" id="CHEBI:57856"/>
        <dbReference type="ChEBI" id="CHEBI:59789"/>
        <dbReference type="ChEBI" id="CHEBI:61961"/>
        <dbReference type="EC" id="2.1.1.360"/>
    </reaction>
</comment>
<keyword evidence="6 15" id="KW-0808">Transferase</keyword>
<keyword evidence="5 15" id="KW-0489">Methyltransferase</keyword>
<evidence type="ECO:0000256" key="7">
    <source>
        <dbReference type="ARBA" id="ARBA00022691"/>
    </source>
</evidence>
<dbReference type="GO" id="GO:0140956">
    <property type="term" value="F:histone H3K79 trimethyltransferase activity"/>
    <property type="evidence" value="ECO:0007669"/>
    <property type="project" value="UniProtKB-EC"/>
</dbReference>
<dbReference type="GO" id="GO:0000077">
    <property type="term" value="P:DNA damage checkpoint signaling"/>
    <property type="evidence" value="ECO:0007669"/>
    <property type="project" value="InterPro"/>
</dbReference>
<comment type="similarity">
    <text evidence="15">Belongs to the class I-like SAM-binding methyltransferase superfamily. DOT1 family.</text>
</comment>
<comment type="subcellular location">
    <subcellularLocation>
        <location evidence="2 15">Nucleus</location>
    </subcellularLocation>
</comment>
<dbReference type="AlphaFoldDB" id="R8BIH7"/>
<dbReference type="InterPro" id="IPR025789">
    <property type="entry name" value="DOT1_dom"/>
</dbReference>
<evidence type="ECO:0000256" key="1">
    <source>
        <dbReference type="ARBA" id="ARBA00003482"/>
    </source>
</evidence>
<sequence>MPLFSKKPIFKSVAVQKPRIVEEKVEAPKPPPQKLKTSLPHLSNGGGGSSRLHATSAASSPRASPKPNGHGHGHSTSNGHGHGSRLSPAVAAARFRGKSASPFPSSSDERGGVGASSRKRKVNAGALRKSPASDRVEFGEDSEPDDDDDDWEDRLDARKRRKQAARQNGAGRTDPKRELRHPVLLAAGAGESNGASKAVVDKEDGVVLKKKKGELRFIHAADVASLKHKCLPTLGASEDEVAVELQYPGSRQVERYELVEGKDKIDAVRDIIRVVKAVIDTYLTDDEALAFKNTVRQLERTSARNVWDAKGFKAALREYNDRLRALLDDGTIARNLANIHEIPANLVALILSQVYDRTVAPDVERLRKYENGTDNVYGELNAPFSSMVLADQLKMTSDQVFVDLGSGVGNVVLHAALEIGCESWGCEMMEEPCNLADRQLKEFESRCELWGIAAGKASLERGDFRKNDRILRALARADVVLVNNQAFTSQLNGDLVQMFLDLKQGCKIVSLKTFVHDFKNASYNSNDVATTILDVENHTYPEGFVSWTGVGGTYCISTRK</sequence>
<protein>
    <recommendedName>
        <fullName evidence="4 15">Histone-lysine N-methyltransferase, H3 lysine-79 specific</fullName>
        <ecNumber evidence="3 15">2.1.1.360</ecNumber>
    </recommendedName>
    <alternativeName>
        <fullName evidence="13 15">Histone H3-K79 methyltransferase</fullName>
    </alternativeName>
</protein>
<feature type="binding site" evidence="16">
    <location>
        <position position="427"/>
    </location>
    <ligand>
        <name>S-adenosyl-L-methionine</name>
        <dbReference type="ChEBI" id="CHEBI:59789"/>
    </ligand>
</feature>
<dbReference type="Proteomes" id="UP000014074">
    <property type="component" value="Unassembled WGS sequence"/>
</dbReference>
<feature type="binding site" evidence="16">
    <location>
        <begin position="463"/>
        <end position="464"/>
    </location>
    <ligand>
        <name>S-adenosyl-L-methionine</name>
        <dbReference type="ChEBI" id="CHEBI:59789"/>
    </ligand>
</feature>
<dbReference type="InterPro" id="IPR029063">
    <property type="entry name" value="SAM-dependent_MTases_sf"/>
</dbReference>
<dbReference type="PANTHER" id="PTHR21451">
    <property type="entry name" value="HISTONE H3 METHYLTRANSFERASE"/>
    <property type="match status" value="1"/>
</dbReference>
<dbReference type="EMBL" id="KB933178">
    <property type="protein sequence ID" value="EON99133.1"/>
    <property type="molecule type" value="Genomic_DNA"/>
</dbReference>
<dbReference type="InterPro" id="IPR030445">
    <property type="entry name" value="H3-K79_meTrfase"/>
</dbReference>
<dbReference type="FunFam" id="3.40.50.150:FF:000033">
    <property type="entry name" value="Histone-lysine N-methyltransferase, H3 lysine-79 specific"/>
    <property type="match status" value="1"/>
</dbReference>
<evidence type="ECO:0000256" key="4">
    <source>
        <dbReference type="ARBA" id="ARBA00020987"/>
    </source>
</evidence>
<dbReference type="PANTHER" id="PTHR21451:SF0">
    <property type="entry name" value="HISTONE-LYSINE N-METHYLTRANSFERASE, H3 LYSINE-79 SPECIFIC"/>
    <property type="match status" value="1"/>
</dbReference>
<evidence type="ECO:0000256" key="14">
    <source>
        <dbReference type="ARBA" id="ARBA00047770"/>
    </source>
</evidence>
<dbReference type="HOGENOM" id="CLU_027287_2_0_1"/>
<proteinExistence type="inferred from homology"/>
<dbReference type="Gene3D" id="1.10.260.170">
    <property type="match status" value="1"/>
</dbReference>